<evidence type="ECO:0000256" key="2">
    <source>
        <dbReference type="ARBA" id="ARBA00022448"/>
    </source>
</evidence>
<evidence type="ECO:0000256" key="1">
    <source>
        <dbReference type="ARBA" id="ARBA00004141"/>
    </source>
</evidence>
<evidence type="ECO:0000256" key="7">
    <source>
        <dbReference type="SAM" id="MobiDB-lite"/>
    </source>
</evidence>
<dbReference type="GO" id="GO:0015175">
    <property type="term" value="F:neutral L-amino acid transmembrane transporter activity"/>
    <property type="evidence" value="ECO:0007669"/>
    <property type="project" value="TreeGrafter"/>
</dbReference>
<dbReference type="PANTHER" id="PTHR11958">
    <property type="entry name" value="SODIUM/DICARBOXYLATE SYMPORTER-RELATED"/>
    <property type="match status" value="1"/>
</dbReference>
<comment type="subcellular location">
    <subcellularLocation>
        <location evidence="1 6">Membrane</location>
        <topology evidence="1 6">Multi-pass membrane protein</topology>
    </subcellularLocation>
</comment>
<dbReference type="GO" id="GO:0005313">
    <property type="term" value="F:L-glutamate transmembrane transporter activity"/>
    <property type="evidence" value="ECO:0007669"/>
    <property type="project" value="TreeGrafter"/>
</dbReference>
<feature type="transmembrane region" description="Helical" evidence="6">
    <location>
        <begin position="12"/>
        <end position="28"/>
    </location>
</feature>
<keyword evidence="2 6" id="KW-0813">Transport</keyword>
<organism evidence="8">
    <name type="scientific">Nothobranchius kadleci</name>
    <name type="common">African annual killifish</name>
    <dbReference type="NCBI Taxonomy" id="1051664"/>
    <lineage>
        <taxon>Eukaryota</taxon>
        <taxon>Metazoa</taxon>
        <taxon>Chordata</taxon>
        <taxon>Craniata</taxon>
        <taxon>Vertebrata</taxon>
        <taxon>Euteleostomi</taxon>
        <taxon>Actinopterygii</taxon>
        <taxon>Neopterygii</taxon>
        <taxon>Teleostei</taxon>
        <taxon>Neoteleostei</taxon>
        <taxon>Acanthomorphata</taxon>
        <taxon>Ovalentaria</taxon>
        <taxon>Atherinomorphae</taxon>
        <taxon>Cyprinodontiformes</taxon>
        <taxon>Nothobranchiidae</taxon>
        <taxon>Nothobranchius</taxon>
    </lineage>
</organism>
<comment type="similarity">
    <text evidence="6">Belongs to the dicarboxylate/amino acid:cation symporter (DAACS) (TC 2.A.23) family.</text>
</comment>
<dbReference type="GO" id="GO:0005886">
    <property type="term" value="C:plasma membrane"/>
    <property type="evidence" value="ECO:0007669"/>
    <property type="project" value="TreeGrafter"/>
</dbReference>
<sequence length="226" mass="24416">MYLTPESICFRLIIHGVIVLPMIYILFTRQNPLKVIRGVSPALLTALLIASSSATQPHTLSCCLENNKIDGRIVRFMLPIGTNVNMDGSALYEAAATVFIAQLSHIYLDVTQLFTIGLAAAIASVGAAGIPATGAVTTLFVLTTVGLPVRDAALLVVTEWLLDRFNTVINVLGDCIGVSLVHEMSRQELEKMDKEDMETGRILNKRQEMAQGEKVMGESAAPSTTK</sequence>
<feature type="region of interest" description="Disordered" evidence="7">
    <location>
        <begin position="206"/>
        <end position="226"/>
    </location>
</feature>
<dbReference type="GO" id="GO:0015501">
    <property type="term" value="F:glutamate:sodium symporter activity"/>
    <property type="evidence" value="ECO:0007669"/>
    <property type="project" value="TreeGrafter"/>
</dbReference>
<dbReference type="EMBL" id="HAEA01009523">
    <property type="protein sequence ID" value="SBQ38003.1"/>
    <property type="molecule type" value="Transcribed_RNA"/>
</dbReference>
<dbReference type="AlphaFoldDB" id="A0A1A8DWH7"/>
<evidence type="ECO:0000256" key="6">
    <source>
        <dbReference type="RuleBase" id="RU361216"/>
    </source>
</evidence>
<reference evidence="8" key="1">
    <citation type="submission" date="2016-05" db="EMBL/GenBank/DDBJ databases">
        <authorList>
            <person name="Lavstsen T."/>
            <person name="Jespersen J.S."/>
        </authorList>
    </citation>
    <scope>NUCLEOTIDE SEQUENCE</scope>
    <source>
        <tissue evidence="8">Brain</tissue>
    </source>
</reference>
<protein>
    <recommendedName>
        <fullName evidence="6">Amino acid transporter</fullName>
    </recommendedName>
</protein>
<evidence type="ECO:0000313" key="8">
    <source>
        <dbReference type="EMBL" id="SBQ38003.1"/>
    </source>
</evidence>
<keyword evidence="3 6" id="KW-0812">Transmembrane</keyword>
<evidence type="ECO:0000256" key="5">
    <source>
        <dbReference type="ARBA" id="ARBA00023136"/>
    </source>
</evidence>
<dbReference type="PANTHER" id="PTHR11958:SF63">
    <property type="entry name" value="AMINO ACID TRANSPORTER"/>
    <property type="match status" value="1"/>
</dbReference>
<name>A0A1A8DWH7_NOTKA</name>
<reference evidence="8" key="2">
    <citation type="submission" date="2016-06" db="EMBL/GenBank/DDBJ databases">
        <title>The genome of a short-lived fish provides insights into sex chromosome evolution and the genetic control of aging.</title>
        <authorList>
            <person name="Reichwald K."/>
            <person name="Felder M."/>
            <person name="Petzold A."/>
            <person name="Koch P."/>
            <person name="Groth M."/>
            <person name="Platzer M."/>
        </authorList>
    </citation>
    <scope>NUCLEOTIDE SEQUENCE</scope>
    <source>
        <tissue evidence="8">Brain</tissue>
    </source>
</reference>
<keyword evidence="4 6" id="KW-1133">Transmembrane helix</keyword>
<dbReference type="InterPro" id="IPR036458">
    <property type="entry name" value="Na:dicarbo_symporter_sf"/>
</dbReference>
<dbReference type="InterPro" id="IPR001991">
    <property type="entry name" value="Na-dicarboxylate_symporter"/>
</dbReference>
<keyword evidence="6" id="KW-0769">Symport</keyword>
<dbReference type="Pfam" id="PF00375">
    <property type="entry name" value="SDF"/>
    <property type="match status" value="1"/>
</dbReference>
<keyword evidence="5 6" id="KW-0472">Membrane</keyword>
<dbReference type="Gene3D" id="1.10.3860.10">
    <property type="entry name" value="Sodium:dicarboxylate symporter"/>
    <property type="match status" value="1"/>
</dbReference>
<dbReference type="InterPro" id="IPR050746">
    <property type="entry name" value="DAACS"/>
</dbReference>
<dbReference type="PRINTS" id="PR00173">
    <property type="entry name" value="EDTRNSPORT"/>
</dbReference>
<gene>
    <name evidence="8" type="primary">SLC1A1</name>
</gene>
<proteinExistence type="inferred from homology"/>
<dbReference type="SUPFAM" id="SSF118215">
    <property type="entry name" value="Proton glutamate symport protein"/>
    <property type="match status" value="1"/>
</dbReference>
<evidence type="ECO:0000256" key="3">
    <source>
        <dbReference type="ARBA" id="ARBA00022692"/>
    </source>
</evidence>
<accession>A0A1A8DWH7</accession>
<comment type="caution">
    <text evidence="6">Lacks conserved residue(s) required for the propagation of feature annotation.</text>
</comment>
<evidence type="ECO:0000256" key="4">
    <source>
        <dbReference type="ARBA" id="ARBA00022989"/>
    </source>
</evidence>